<dbReference type="GO" id="GO:0008168">
    <property type="term" value="F:methyltransferase activity"/>
    <property type="evidence" value="ECO:0007669"/>
    <property type="project" value="InterPro"/>
</dbReference>
<evidence type="ECO:0000256" key="5">
    <source>
        <dbReference type="ARBA" id="ARBA00023014"/>
    </source>
</evidence>
<evidence type="ECO:0000313" key="9">
    <source>
        <dbReference type="EMBL" id="KAF2150385.1"/>
    </source>
</evidence>
<gene>
    <name evidence="9" type="ORF">K461DRAFT_314424</name>
</gene>
<dbReference type="SUPFAM" id="SSF53335">
    <property type="entry name" value="S-adenosyl-L-methionine-dependent methyltransferases"/>
    <property type="match status" value="1"/>
</dbReference>
<comment type="caution">
    <text evidence="9">The sequence shown here is derived from an EMBL/GenBank/DDBJ whole genome shotgun (WGS) entry which is preliminary data.</text>
</comment>
<evidence type="ECO:0000256" key="6">
    <source>
        <dbReference type="ARBA" id="ARBA00023128"/>
    </source>
</evidence>
<keyword evidence="10" id="KW-1185">Reference proteome</keyword>
<keyword evidence="4" id="KW-0408">Iron</keyword>
<dbReference type="PANTHER" id="PTHR13184">
    <property type="entry name" value="37S RIBOSOMAL PROTEIN S22"/>
    <property type="match status" value="1"/>
</dbReference>
<evidence type="ECO:0000256" key="1">
    <source>
        <dbReference type="ARBA" id="ARBA00004173"/>
    </source>
</evidence>
<feature type="compositionally biased region" description="Basic and acidic residues" evidence="8">
    <location>
        <begin position="1055"/>
        <end position="1088"/>
    </location>
</feature>
<feature type="compositionally biased region" description="Basic residues" evidence="8">
    <location>
        <begin position="1105"/>
        <end position="1114"/>
    </location>
</feature>
<comment type="function">
    <text evidence="7">Mitochondrial ribosome (mitoribosome) assembly factor. Binds at the interface of the head and body domains of the mitochondrial small ribosomal subunit (mt-SSU), occluding the mRNA channel and preventing compaction of the head domain towards the body. Probable inactive methyltransferase: retains the characteristic folding and ability to bind S-adenosyl-L-methionine, but it probably lost its methyltransferase activity.</text>
</comment>
<comment type="subcellular location">
    <subcellularLocation>
        <location evidence="1">Mitochondrion</location>
    </subcellularLocation>
</comment>
<evidence type="ECO:0000256" key="4">
    <source>
        <dbReference type="ARBA" id="ARBA00023004"/>
    </source>
</evidence>
<dbReference type="GO" id="GO:0051536">
    <property type="term" value="F:iron-sulfur cluster binding"/>
    <property type="evidence" value="ECO:0007669"/>
    <property type="project" value="UniProtKB-KW"/>
</dbReference>
<keyword evidence="2" id="KW-0479">Metal-binding</keyword>
<dbReference type="EMBL" id="ML996089">
    <property type="protein sequence ID" value="KAF2150385.1"/>
    <property type="molecule type" value="Genomic_DNA"/>
</dbReference>
<dbReference type="InterPro" id="IPR015324">
    <property type="entry name" value="Ribosomal_Rsm22-like"/>
</dbReference>
<keyword evidence="5" id="KW-0411">Iron-sulfur</keyword>
<evidence type="ECO:0000256" key="3">
    <source>
        <dbReference type="ARBA" id="ARBA00022946"/>
    </source>
</evidence>
<dbReference type="InterPro" id="IPR052571">
    <property type="entry name" value="Mt_RNA_Methyltransferase"/>
</dbReference>
<sequence>MDLCGVRLAIQGRAAGQISGQTAAGMECLALDGNKVNCSGMRGPSYRDLDAKNVAEREIGMGLQYEGRHSESHPGPWCFGQFVDSPTSSFRFSHPHLTRRQDFRDGQEPGLDLRWRRQLSNFNAHSCPNTSGRMKTAILPHWTVRAPYRSCWSTVAQRGRFRDHGSLDKWVSSRQPSLRYFRQTSRNLKTKTAKAERAELRTRAAELGPLLGPTHLLSHKELAQLLEKDRELRDYAHKHADTFGSVQHLPHSELLALLNTDGGYQLEKAGQEAEKARQVYEQDEAVVRKTRQTYGDELPEGLLEPSQRKIYVRLYGEPVVQEEGEHVSETGLNEELDEQPGTGVMVEGRDGSLEEVAFDEDDYDIDEDGPRSFEDMLNSQEFIRLRKSKLGKFYARATKKELDETVIFAEMNKSDEAALAYLDREWKRMDQDDKAVYLDDVRYLKLEQYLRDRERNEEADELLQCLFIFIESRAIAQGKLSDQATEIQEVEEGSEETSLEIRDGEELEETLDDADSEDQYLRRHPLTVENRFSTNPATVQLPKSSFSGPVSAIISGTSPTHLSDAAQRIFGPGLMYSTSTPHFAKSRPQKPIPLDVSSDKMSDIDSDAYFAAVMPGTYASLMSVLVETRKRLGSDWLTSLMNKEGGPRILDAGSGGAGVVAFREMLRAEWERINDDSQDPGAAKGLATIDGREGGAPAEGPMGRATVLVGSATLRQRASVLLDDTTFIPRLPDYVHASDPQAAQHGKFDVILAPHSLWSLKEEFLRKQYVANLWSLLNADGGVLILLEKGVPRGFEVIAGARKFLLDTRIASPGQETAAEEVTDPREINIQGVREKGKGMIIGPCTNHAPCPMYTRPGVSSGRKDYCHFEQRFVRPPYLQKLLGAKDKNHEDVKFSYLSIMRGRDLRSTSSNLVVQGDAATAAAFEGYEHPTTLPPEPIFDPTAPALETFDSTPTTSAGPHSLSLPRLVLPPLKRTGHIILDLCTPSGTLERWTVSKSFSRQAFRDARKSTWGDLWALGAKTRVPKNVRLGSSGQAKGVMGGIDLKTVRVKGKARREMAEKPEKRSKGLDIYDVPVDRGTGKTGDVKKVSGGRMRRGKISGVRDKRNKSGKVRVRKGEVE</sequence>
<dbReference type="PANTHER" id="PTHR13184:SF5">
    <property type="entry name" value="METHYLTRANSFERASE-LIKE PROTEIN 17, MITOCHONDRIAL"/>
    <property type="match status" value="1"/>
</dbReference>
<dbReference type="AlphaFoldDB" id="A0A9P4IZ74"/>
<dbReference type="GO" id="GO:0005763">
    <property type="term" value="C:mitochondrial small ribosomal subunit"/>
    <property type="evidence" value="ECO:0007669"/>
    <property type="project" value="TreeGrafter"/>
</dbReference>
<accession>A0A9P4IZ74</accession>
<keyword evidence="6" id="KW-0496">Mitochondrion</keyword>
<dbReference type="OrthoDB" id="421327at2759"/>
<name>A0A9P4IZ74_9PEZI</name>
<dbReference type="Proteomes" id="UP000799439">
    <property type="component" value="Unassembled WGS sequence"/>
</dbReference>
<evidence type="ECO:0000256" key="2">
    <source>
        <dbReference type="ARBA" id="ARBA00022723"/>
    </source>
</evidence>
<proteinExistence type="predicted"/>
<evidence type="ECO:0000256" key="7">
    <source>
        <dbReference type="ARBA" id="ARBA00045681"/>
    </source>
</evidence>
<keyword evidence="3" id="KW-0809">Transit peptide</keyword>
<evidence type="ECO:0000313" key="10">
    <source>
        <dbReference type="Proteomes" id="UP000799439"/>
    </source>
</evidence>
<reference evidence="9" key="1">
    <citation type="journal article" date="2020" name="Stud. Mycol.">
        <title>101 Dothideomycetes genomes: a test case for predicting lifestyles and emergence of pathogens.</title>
        <authorList>
            <person name="Haridas S."/>
            <person name="Albert R."/>
            <person name="Binder M."/>
            <person name="Bloem J."/>
            <person name="Labutti K."/>
            <person name="Salamov A."/>
            <person name="Andreopoulos B."/>
            <person name="Baker S."/>
            <person name="Barry K."/>
            <person name="Bills G."/>
            <person name="Bluhm B."/>
            <person name="Cannon C."/>
            <person name="Castanera R."/>
            <person name="Culley D."/>
            <person name="Daum C."/>
            <person name="Ezra D."/>
            <person name="Gonzalez J."/>
            <person name="Henrissat B."/>
            <person name="Kuo A."/>
            <person name="Liang C."/>
            <person name="Lipzen A."/>
            <person name="Lutzoni F."/>
            <person name="Magnuson J."/>
            <person name="Mondo S."/>
            <person name="Nolan M."/>
            <person name="Ohm R."/>
            <person name="Pangilinan J."/>
            <person name="Park H.-J."/>
            <person name="Ramirez L."/>
            <person name="Alfaro M."/>
            <person name="Sun H."/>
            <person name="Tritt A."/>
            <person name="Yoshinaga Y."/>
            <person name="Zwiers L.-H."/>
            <person name="Turgeon B."/>
            <person name="Goodwin S."/>
            <person name="Spatafora J."/>
            <person name="Crous P."/>
            <person name="Grigoriev I."/>
        </authorList>
    </citation>
    <scope>NUCLEOTIDE SEQUENCE</scope>
    <source>
        <strain evidence="9">CBS 260.36</strain>
    </source>
</reference>
<dbReference type="GO" id="GO:0006412">
    <property type="term" value="P:translation"/>
    <property type="evidence" value="ECO:0007669"/>
    <property type="project" value="InterPro"/>
</dbReference>
<feature type="region of interest" description="Disordered" evidence="8">
    <location>
        <begin position="1053"/>
        <end position="1120"/>
    </location>
</feature>
<dbReference type="GO" id="GO:0003735">
    <property type="term" value="F:structural constituent of ribosome"/>
    <property type="evidence" value="ECO:0007669"/>
    <property type="project" value="TreeGrafter"/>
</dbReference>
<dbReference type="InterPro" id="IPR029063">
    <property type="entry name" value="SAM-dependent_MTases_sf"/>
</dbReference>
<dbReference type="GO" id="GO:0046872">
    <property type="term" value="F:metal ion binding"/>
    <property type="evidence" value="ECO:0007669"/>
    <property type="project" value="UniProtKB-KW"/>
</dbReference>
<evidence type="ECO:0000256" key="8">
    <source>
        <dbReference type="SAM" id="MobiDB-lite"/>
    </source>
</evidence>
<dbReference type="Pfam" id="PF09243">
    <property type="entry name" value="Rsm22"/>
    <property type="match status" value="1"/>
</dbReference>
<protein>
    <submittedName>
        <fullName evidence="9">Uncharacterized protein</fullName>
    </submittedName>
</protein>
<organism evidence="9 10">
    <name type="scientific">Myriangium duriaei CBS 260.36</name>
    <dbReference type="NCBI Taxonomy" id="1168546"/>
    <lineage>
        <taxon>Eukaryota</taxon>
        <taxon>Fungi</taxon>
        <taxon>Dikarya</taxon>
        <taxon>Ascomycota</taxon>
        <taxon>Pezizomycotina</taxon>
        <taxon>Dothideomycetes</taxon>
        <taxon>Dothideomycetidae</taxon>
        <taxon>Myriangiales</taxon>
        <taxon>Myriangiaceae</taxon>
        <taxon>Myriangium</taxon>
    </lineage>
</organism>